<dbReference type="EMBL" id="MU157902">
    <property type="protein sequence ID" value="KAF9524219.1"/>
    <property type="molecule type" value="Genomic_DNA"/>
</dbReference>
<evidence type="ECO:0000313" key="2">
    <source>
        <dbReference type="EMBL" id="KAF9524219.1"/>
    </source>
</evidence>
<keyword evidence="3" id="KW-1185">Reference proteome</keyword>
<organism evidence="2 3">
    <name type="scientific">Crepidotus variabilis</name>
    <dbReference type="NCBI Taxonomy" id="179855"/>
    <lineage>
        <taxon>Eukaryota</taxon>
        <taxon>Fungi</taxon>
        <taxon>Dikarya</taxon>
        <taxon>Basidiomycota</taxon>
        <taxon>Agaricomycotina</taxon>
        <taxon>Agaricomycetes</taxon>
        <taxon>Agaricomycetidae</taxon>
        <taxon>Agaricales</taxon>
        <taxon>Agaricineae</taxon>
        <taxon>Crepidotaceae</taxon>
        <taxon>Crepidotus</taxon>
    </lineage>
</organism>
<accession>A0A9P6E811</accession>
<name>A0A9P6E811_9AGAR</name>
<protein>
    <submittedName>
        <fullName evidence="2">Uncharacterized protein</fullName>
    </submittedName>
</protein>
<reference evidence="2" key="1">
    <citation type="submission" date="2020-11" db="EMBL/GenBank/DDBJ databases">
        <authorList>
            <consortium name="DOE Joint Genome Institute"/>
            <person name="Ahrendt S."/>
            <person name="Riley R."/>
            <person name="Andreopoulos W."/>
            <person name="Labutti K."/>
            <person name="Pangilinan J."/>
            <person name="Ruiz-Duenas F.J."/>
            <person name="Barrasa J.M."/>
            <person name="Sanchez-Garcia M."/>
            <person name="Camarero S."/>
            <person name="Miyauchi S."/>
            <person name="Serrano A."/>
            <person name="Linde D."/>
            <person name="Babiker R."/>
            <person name="Drula E."/>
            <person name="Ayuso-Fernandez I."/>
            <person name="Pacheco R."/>
            <person name="Padilla G."/>
            <person name="Ferreira P."/>
            <person name="Barriuso J."/>
            <person name="Kellner H."/>
            <person name="Castanera R."/>
            <person name="Alfaro M."/>
            <person name="Ramirez L."/>
            <person name="Pisabarro A.G."/>
            <person name="Kuo A."/>
            <person name="Tritt A."/>
            <person name="Lipzen A."/>
            <person name="He G."/>
            <person name="Yan M."/>
            <person name="Ng V."/>
            <person name="Cullen D."/>
            <person name="Martin F."/>
            <person name="Rosso M.-N."/>
            <person name="Henrissat B."/>
            <person name="Hibbett D."/>
            <person name="Martinez A.T."/>
            <person name="Grigoriev I.V."/>
        </authorList>
    </citation>
    <scope>NUCLEOTIDE SEQUENCE</scope>
    <source>
        <strain evidence="2">CBS 506.95</strain>
    </source>
</reference>
<feature type="compositionally biased region" description="Low complexity" evidence="1">
    <location>
        <begin position="242"/>
        <end position="273"/>
    </location>
</feature>
<comment type="caution">
    <text evidence="2">The sequence shown here is derived from an EMBL/GenBank/DDBJ whole genome shotgun (WGS) entry which is preliminary data.</text>
</comment>
<feature type="compositionally biased region" description="Low complexity" evidence="1">
    <location>
        <begin position="287"/>
        <end position="302"/>
    </location>
</feature>
<gene>
    <name evidence="2" type="ORF">CPB83DRAFT_861643</name>
</gene>
<feature type="compositionally biased region" description="Basic residues" evidence="1">
    <location>
        <begin position="229"/>
        <end position="241"/>
    </location>
</feature>
<evidence type="ECO:0000256" key="1">
    <source>
        <dbReference type="SAM" id="MobiDB-lite"/>
    </source>
</evidence>
<feature type="region of interest" description="Disordered" evidence="1">
    <location>
        <begin position="228"/>
        <end position="308"/>
    </location>
</feature>
<evidence type="ECO:0000313" key="3">
    <source>
        <dbReference type="Proteomes" id="UP000807306"/>
    </source>
</evidence>
<dbReference type="Proteomes" id="UP000807306">
    <property type="component" value="Unassembled WGS sequence"/>
</dbReference>
<proteinExistence type="predicted"/>
<dbReference type="AlphaFoldDB" id="A0A9P6E811"/>
<sequence>MRRQVEYLNPTVAFHGTSAGLILTTTSKRLQCKSPPNHTISNHILLTMVRLSTYLSLASIVVSCALAAPLRGPKQPRIFLTPEGPAGQPAVVVTYEGEESAPKGNFMAGFGQPSSLAPSYIPFGQGLPMERVVYSDERAVTSGGLPFVFGSSRLGGQSLTEKLLKFMGLMKPIESSFAISGPTRVLYEREDHKDDKPKQEKPKTGIAAIGDWFNKIGQKIKNGFETLIHPHKNNKNPKPQHKPTATSSHSSLTSVNSTSTQKLSTAPTPSPAAEAQARTPDKPEEPAAPQTAKAATPTITASPPEPTA</sequence>